<keyword evidence="2" id="KW-1277">Toxin-antitoxin system</keyword>
<protein>
    <submittedName>
        <fullName evidence="3">Plasmid stabilization system protein</fullName>
    </submittedName>
</protein>
<dbReference type="AlphaFoldDB" id="A0A517QYU6"/>
<accession>A0A517QYU6</accession>
<evidence type="ECO:0000313" key="3">
    <source>
        <dbReference type="EMBL" id="QDT36827.1"/>
    </source>
</evidence>
<comment type="similarity">
    <text evidence="1">Belongs to the RelE toxin family.</text>
</comment>
<reference evidence="3 4" key="1">
    <citation type="submission" date="2019-02" db="EMBL/GenBank/DDBJ databases">
        <title>Deep-cultivation of Planctomycetes and their phenomic and genomic characterization uncovers novel biology.</title>
        <authorList>
            <person name="Wiegand S."/>
            <person name="Jogler M."/>
            <person name="Boedeker C."/>
            <person name="Pinto D."/>
            <person name="Vollmers J."/>
            <person name="Rivas-Marin E."/>
            <person name="Kohn T."/>
            <person name="Peeters S.H."/>
            <person name="Heuer A."/>
            <person name="Rast P."/>
            <person name="Oberbeckmann S."/>
            <person name="Bunk B."/>
            <person name="Jeske O."/>
            <person name="Meyerdierks A."/>
            <person name="Storesund J.E."/>
            <person name="Kallscheuer N."/>
            <person name="Luecker S."/>
            <person name="Lage O.M."/>
            <person name="Pohl T."/>
            <person name="Merkel B.J."/>
            <person name="Hornburger P."/>
            <person name="Mueller R.-W."/>
            <person name="Bruemmer F."/>
            <person name="Labrenz M."/>
            <person name="Spormann A.M."/>
            <person name="Op den Camp H."/>
            <person name="Overmann J."/>
            <person name="Amann R."/>
            <person name="Jetten M.S.M."/>
            <person name="Mascher T."/>
            <person name="Medema M.H."/>
            <person name="Devos D.P."/>
            <person name="Kaster A.-K."/>
            <person name="Ovreas L."/>
            <person name="Rohde M."/>
            <person name="Galperin M.Y."/>
            <person name="Jogler C."/>
        </authorList>
    </citation>
    <scope>NUCLEOTIDE SEQUENCE [LARGE SCALE GENOMIC DNA]</scope>
    <source>
        <strain evidence="3 4">Pan189</strain>
    </source>
</reference>
<dbReference type="InterPro" id="IPR035093">
    <property type="entry name" value="RelE/ParE_toxin_dom_sf"/>
</dbReference>
<name>A0A517QYU6_9PLAN</name>
<proteinExistence type="inferred from homology"/>
<dbReference type="Gene3D" id="3.30.2310.20">
    <property type="entry name" value="RelE-like"/>
    <property type="match status" value="1"/>
</dbReference>
<dbReference type="KEGG" id="svp:Pan189_11900"/>
<dbReference type="Proteomes" id="UP000317318">
    <property type="component" value="Chromosome"/>
</dbReference>
<dbReference type="InterPro" id="IPR051803">
    <property type="entry name" value="TA_system_RelE-like_toxin"/>
</dbReference>
<organism evidence="3 4">
    <name type="scientific">Stratiformator vulcanicus</name>
    <dbReference type="NCBI Taxonomy" id="2527980"/>
    <lineage>
        <taxon>Bacteria</taxon>
        <taxon>Pseudomonadati</taxon>
        <taxon>Planctomycetota</taxon>
        <taxon>Planctomycetia</taxon>
        <taxon>Planctomycetales</taxon>
        <taxon>Planctomycetaceae</taxon>
        <taxon>Stratiformator</taxon>
    </lineage>
</organism>
<sequence length="107" mass="11945">MGSAVTGIVRSTEAAHEDLMRIGRYIAENSGSLERALEVLDQIDLKCKKYARQPLMGDPRPDLGPDVRLFAIYSYLVIYRPSSSGIEVLMVTHGARDLPKLIRDRIS</sequence>
<evidence type="ECO:0000313" key="4">
    <source>
        <dbReference type="Proteomes" id="UP000317318"/>
    </source>
</evidence>
<dbReference type="PANTHER" id="PTHR33755">
    <property type="entry name" value="TOXIN PARE1-RELATED"/>
    <property type="match status" value="1"/>
</dbReference>
<gene>
    <name evidence="3" type="ORF">Pan189_11900</name>
</gene>
<keyword evidence="4" id="KW-1185">Reference proteome</keyword>
<evidence type="ECO:0000256" key="1">
    <source>
        <dbReference type="ARBA" id="ARBA00006226"/>
    </source>
</evidence>
<dbReference type="InterPro" id="IPR007712">
    <property type="entry name" value="RelE/ParE_toxin"/>
</dbReference>
<dbReference type="OrthoDB" id="287917at2"/>
<dbReference type="RefSeq" id="WP_145363001.1">
    <property type="nucleotide sequence ID" value="NZ_CP036268.1"/>
</dbReference>
<evidence type="ECO:0000256" key="2">
    <source>
        <dbReference type="ARBA" id="ARBA00022649"/>
    </source>
</evidence>
<dbReference type="EMBL" id="CP036268">
    <property type="protein sequence ID" value="QDT36827.1"/>
    <property type="molecule type" value="Genomic_DNA"/>
</dbReference>
<dbReference type="Pfam" id="PF05016">
    <property type="entry name" value="ParE_toxin"/>
    <property type="match status" value="1"/>
</dbReference>
<dbReference type="PANTHER" id="PTHR33755:SF6">
    <property type="entry name" value="PLASMID STABILIZATION SYSTEM PROTEIN"/>
    <property type="match status" value="1"/>
</dbReference>